<dbReference type="AlphaFoldDB" id="A0A438KJH9"/>
<evidence type="ECO:0000259" key="1">
    <source>
        <dbReference type="Pfam" id="PF13966"/>
    </source>
</evidence>
<feature type="domain" description="Reverse transcriptase zinc-binding" evidence="1">
    <location>
        <begin position="238"/>
        <end position="278"/>
    </location>
</feature>
<name>A0A438KJH9_VITVI</name>
<organism evidence="2 3">
    <name type="scientific">Vitis vinifera</name>
    <name type="common">Grape</name>
    <dbReference type="NCBI Taxonomy" id="29760"/>
    <lineage>
        <taxon>Eukaryota</taxon>
        <taxon>Viridiplantae</taxon>
        <taxon>Streptophyta</taxon>
        <taxon>Embryophyta</taxon>
        <taxon>Tracheophyta</taxon>
        <taxon>Spermatophyta</taxon>
        <taxon>Magnoliopsida</taxon>
        <taxon>eudicotyledons</taxon>
        <taxon>Gunneridae</taxon>
        <taxon>Pentapetalae</taxon>
        <taxon>rosids</taxon>
        <taxon>Vitales</taxon>
        <taxon>Vitaceae</taxon>
        <taxon>Viteae</taxon>
        <taxon>Vitis</taxon>
    </lineage>
</organism>
<dbReference type="PANTHER" id="PTHR33116:SF78">
    <property type="entry name" value="OS12G0587133 PROTEIN"/>
    <property type="match status" value="1"/>
</dbReference>
<dbReference type="PANTHER" id="PTHR33116">
    <property type="entry name" value="REVERSE TRANSCRIPTASE ZINC-BINDING DOMAIN-CONTAINING PROTEIN-RELATED-RELATED"/>
    <property type="match status" value="1"/>
</dbReference>
<gene>
    <name evidence="2" type="ORF">CK203_002106</name>
</gene>
<evidence type="ECO:0000313" key="3">
    <source>
        <dbReference type="Proteomes" id="UP000288805"/>
    </source>
</evidence>
<protein>
    <recommendedName>
        <fullName evidence="1">Reverse transcriptase zinc-binding domain-containing protein</fullName>
    </recommendedName>
</protein>
<reference evidence="2 3" key="1">
    <citation type="journal article" date="2018" name="PLoS Genet.">
        <title>Population sequencing reveals clonal diversity and ancestral inbreeding in the grapevine cultivar Chardonnay.</title>
        <authorList>
            <person name="Roach M.J."/>
            <person name="Johnson D.L."/>
            <person name="Bohlmann J."/>
            <person name="van Vuuren H.J."/>
            <person name="Jones S.J."/>
            <person name="Pretorius I.S."/>
            <person name="Schmidt S.A."/>
            <person name="Borneman A.R."/>
        </authorList>
    </citation>
    <scope>NUCLEOTIDE SEQUENCE [LARGE SCALE GENOMIC DNA]</scope>
    <source>
        <strain evidence="3">cv. Chardonnay</strain>
        <tissue evidence="2">Leaf</tissue>
    </source>
</reference>
<evidence type="ECO:0000313" key="2">
    <source>
        <dbReference type="EMBL" id="RVX21337.1"/>
    </source>
</evidence>
<dbReference type="Proteomes" id="UP000288805">
    <property type="component" value="Unassembled WGS sequence"/>
</dbReference>
<sequence>MWFNACSGLKINLEKSELIPVGEVPNLEEFAEVLGCKMGSLPSTYLGLPLGAPYKSSRVWEGVEERFKKWLALWKRHYLLKGGRQTLIKSTLSSLAIYFMSLFVIPKRVAAKLEKIQRDFLWGGGELEKESHLVNWSIGEWCTNEVRGRYGVGVWKAIRHGWEDFKDKTRLQGPRFIRQFNDWELEEVDALFRRLHSYYSIILDTFDAMVWLETKDGGFSILSFYSSLASRRVEPFLHGTDQLRRKVWRMPNRCYICKAEEDTGDHLLLHCLKASTLWQLVCALFHIQWVMHSSMRRVILSWNGVPIGKKRKKVWKSAPLCIFGPFGGNEIGELLRIRNA</sequence>
<comment type="caution">
    <text evidence="2">The sequence shown here is derived from an EMBL/GenBank/DDBJ whole genome shotgun (WGS) entry which is preliminary data.</text>
</comment>
<dbReference type="InterPro" id="IPR026960">
    <property type="entry name" value="RVT-Znf"/>
</dbReference>
<dbReference type="Pfam" id="PF13966">
    <property type="entry name" value="zf-RVT"/>
    <property type="match status" value="1"/>
</dbReference>
<accession>A0A438KJH9</accession>
<proteinExistence type="predicted"/>
<dbReference type="EMBL" id="QGNW01000005">
    <property type="protein sequence ID" value="RVX21337.1"/>
    <property type="molecule type" value="Genomic_DNA"/>
</dbReference>